<reference evidence="1 2" key="1">
    <citation type="journal article" date="2013" name="ISME J.">
        <title>Metabolic model for the filamentous 'Candidatus Microthrix parvicella' based on genomic and metagenomic analyses.</title>
        <authorList>
            <person name="Jon McIlroy S."/>
            <person name="Kristiansen R."/>
            <person name="Albertsen M."/>
            <person name="Michael Karst S."/>
            <person name="Rossetti S."/>
            <person name="Lund Nielsen J."/>
            <person name="Tandoi V."/>
            <person name="James Seviour R."/>
            <person name="Nielsen P.H."/>
        </authorList>
    </citation>
    <scope>NUCLEOTIDE SEQUENCE [LARGE SCALE GENOMIC DNA]</scope>
    <source>
        <strain evidence="1 2">RN1</strain>
    </source>
</reference>
<dbReference type="EMBL" id="CANL01000022">
    <property type="protein sequence ID" value="CCM63706.1"/>
    <property type="molecule type" value="Genomic_DNA"/>
</dbReference>
<evidence type="ECO:0008006" key="3">
    <source>
        <dbReference type="Google" id="ProtNLM"/>
    </source>
</evidence>
<name>R4Z340_9ACTN</name>
<evidence type="ECO:0000313" key="1">
    <source>
        <dbReference type="EMBL" id="CCM63706.1"/>
    </source>
</evidence>
<accession>R4Z340</accession>
<gene>
    <name evidence="1" type="ORF">BN381_290065</name>
</gene>
<keyword evidence="2" id="KW-1185">Reference proteome</keyword>
<evidence type="ECO:0000313" key="2">
    <source>
        <dbReference type="Proteomes" id="UP000018291"/>
    </source>
</evidence>
<sequence>MLGGVGLAVLSRLTVAADLDAGSLVEVPIVGLDLKRPLQRYTRPKAIMASATRKKPATLAPVT</sequence>
<organism evidence="1 2">
    <name type="scientific">Candidatus Neomicrothrix parvicella RN1</name>
    <dbReference type="NCBI Taxonomy" id="1229780"/>
    <lineage>
        <taxon>Bacteria</taxon>
        <taxon>Bacillati</taxon>
        <taxon>Actinomycetota</taxon>
        <taxon>Acidimicrobiia</taxon>
        <taxon>Acidimicrobiales</taxon>
        <taxon>Microthrixaceae</taxon>
        <taxon>Candidatus Neomicrothrix</taxon>
    </lineage>
</organism>
<dbReference type="SUPFAM" id="SSF53850">
    <property type="entry name" value="Periplasmic binding protein-like II"/>
    <property type="match status" value="1"/>
</dbReference>
<dbReference type="Proteomes" id="UP000018291">
    <property type="component" value="Unassembled WGS sequence"/>
</dbReference>
<protein>
    <recommendedName>
        <fullName evidence="3">LysR substrate-binding domain-containing protein</fullName>
    </recommendedName>
</protein>
<comment type="caution">
    <text evidence="1">The sequence shown here is derived from an EMBL/GenBank/DDBJ whole genome shotgun (WGS) entry which is preliminary data.</text>
</comment>
<proteinExistence type="predicted"/>
<dbReference type="HOGENOM" id="CLU_2877450_0_0_11"/>
<dbReference type="AlphaFoldDB" id="R4Z340"/>